<keyword evidence="1" id="KW-0472">Membrane</keyword>
<keyword evidence="1" id="KW-1133">Transmembrane helix</keyword>
<feature type="transmembrane region" description="Helical" evidence="1">
    <location>
        <begin position="741"/>
        <end position="761"/>
    </location>
</feature>
<dbReference type="Proteomes" id="UP000507140">
    <property type="component" value="Unassembled WGS sequence"/>
</dbReference>
<evidence type="ECO:0000313" key="3">
    <source>
        <dbReference type="EMBL" id="CAB3885497.1"/>
    </source>
</evidence>
<protein>
    <recommendedName>
        <fullName evidence="2">Toxin VasX N-terminal region domain-containing protein</fullName>
    </recommendedName>
</protein>
<feature type="domain" description="Toxin VasX N-terminal region" evidence="2">
    <location>
        <begin position="29"/>
        <end position="165"/>
    </location>
</feature>
<accession>A0ABM8LGN3</accession>
<sequence length="947" mass="103059">MAPHNVSFKKALGSIRPNEKRVGKAISPPPCERGVPLYPLRYGIADYAWDREVFPRLNTEGYPALTAGKAYGLRTLRPGTYVYLFYFEHGRMWTQHYQVTEDVRFARIWWSDADDDDATPGRLSRPDTVGAQTYLFAPDAKTAETVHILVSDTLLSHRTLWAIETNDGGLRDALSTQCRPAGNAYQEHIFDATLLGEAAPELVSPSGHGAPRPFGWSEIQFSEMAPNHHNVLANMYLALLPRKDFTPLVVALQDPIGIASELHYLITRAVARKTEYAGRNAHKLQSATLIRNYFEAMKKEAGRNPDVANTITRQQNLVNYSGAMSFPGVYAKEIEAFDRTIAAAVADSVAWVRLIDPSRLLGKALRCFDRGVIHNAHDYEDAVLQCIGGLVHAKDGIQVLNDLINLPVDISPYWLALANGSELLLARLKSSSGEIAKNLFNVMDKVLEQHQLTTASNALIGLLQALPETKVADVLVPRLRHVMEIRAGFTIVRYDVGIDDLQRAAYEFQGYQTLGEDGLRGWKMPSPKISQANPGKRTSVYDWVKVGETTYREIDAAMANGSPLPLPRAVLMEGNPFINMLNRFHGPGGHLFTGLGGILAIKGIKDSLKSLNSSNSKTAEALSLLGALYTLIGAGIESRYAISIIIFEKRGNILLANTARIISAKVGVAVFGAAGAGIAAIADLVRALIAFDDSNLEQGKFLFWSAFAGGTLALAMGAGGVATAASIATGAPIWVLGLTPWGWAIVAAGAFVGGLALSVGIHMTTHGPVELWLKHSAWGTVSPSYSNQEELDAVHSLLYRPRLSAEWGKSSGFSVGQLRISCQLPGIDDIPGDKFQTKIAFTLHGRRLNPIEGPIAYAPGATPVDYHHECLVTRLGARGSECGWSIQMHEDAKVELEYLYFPDPDSQPDIALRQPHAPKPLQFSSGGWLSDPISSALLEPVRRTSNG</sequence>
<feature type="transmembrane region" description="Helical" evidence="1">
    <location>
        <begin position="666"/>
        <end position="689"/>
    </location>
</feature>
<organism evidence="3 4">
    <name type="scientific">Achromobacter mucicolens</name>
    <dbReference type="NCBI Taxonomy" id="1389922"/>
    <lineage>
        <taxon>Bacteria</taxon>
        <taxon>Pseudomonadati</taxon>
        <taxon>Pseudomonadota</taxon>
        <taxon>Betaproteobacteria</taxon>
        <taxon>Burkholderiales</taxon>
        <taxon>Alcaligenaceae</taxon>
        <taxon>Achromobacter</taxon>
    </lineage>
</organism>
<dbReference type="EMBL" id="CADIKR010000004">
    <property type="protein sequence ID" value="CAB3885497.1"/>
    <property type="molecule type" value="Genomic_DNA"/>
</dbReference>
<dbReference type="Pfam" id="PF20249">
    <property type="entry name" value="VasX_N"/>
    <property type="match status" value="1"/>
</dbReference>
<keyword evidence="1" id="KW-0812">Transmembrane</keyword>
<dbReference type="RefSeq" id="WP_180099320.1">
    <property type="nucleotide sequence ID" value="NZ_CADIKR010000004.1"/>
</dbReference>
<evidence type="ECO:0000256" key="1">
    <source>
        <dbReference type="SAM" id="Phobius"/>
    </source>
</evidence>
<proteinExistence type="predicted"/>
<dbReference type="InterPro" id="IPR046864">
    <property type="entry name" value="VasX_N"/>
</dbReference>
<name>A0ABM8LGN3_9BURK</name>
<gene>
    <name evidence="3" type="ORF">LMG3415_03675</name>
</gene>
<evidence type="ECO:0000259" key="2">
    <source>
        <dbReference type="Pfam" id="PF20249"/>
    </source>
</evidence>
<comment type="caution">
    <text evidence="3">The sequence shown here is derived from an EMBL/GenBank/DDBJ whole genome shotgun (WGS) entry which is preliminary data.</text>
</comment>
<keyword evidence="4" id="KW-1185">Reference proteome</keyword>
<reference evidence="3 4" key="1">
    <citation type="submission" date="2020-04" db="EMBL/GenBank/DDBJ databases">
        <authorList>
            <person name="De Canck E."/>
        </authorList>
    </citation>
    <scope>NUCLEOTIDE SEQUENCE [LARGE SCALE GENOMIC DNA]</scope>
    <source>
        <strain evidence="3 4">LMG 3415</strain>
    </source>
</reference>
<evidence type="ECO:0000313" key="4">
    <source>
        <dbReference type="Proteomes" id="UP000507140"/>
    </source>
</evidence>
<feature type="transmembrane region" description="Helical" evidence="1">
    <location>
        <begin position="701"/>
        <end position="729"/>
    </location>
</feature>
<dbReference type="CDD" id="cd20706">
    <property type="entry name" value="MIX_II"/>
    <property type="match status" value="1"/>
</dbReference>